<keyword evidence="1" id="KW-0808">Transferase</keyword>
<dbReference type="AlphaFoldDB" id="A0A8H2W9X3"/>
<evidence type="ECO:0000256" key="2">
    <source>
        <dbReference type="SAM" id="MobiDB-lite"/>
    </source>
</evidence>
<sequence>MKDAREHKQAIIEFFSKKKLLINGRLFQAFYGHQGKVNLMEINEDFHREPLSELGDHNRLSSSDLIRWHNDIHLNSNQTINKWVSRFALGFSTSQPGLVLDPRNIHFIEDIYASGKSRDSAASHEIMTDGCGFLNYTALAEVQEKMAWEVFPTCVQARIGGAKGLFMLHPDHRNPSEEPSIWLSSSQVKIQLNPNKEKWSPVHYVLDVLSGPLVPESASITYEMIMSLSENKVPDQVLVQLLRDTIEKDVRSMEPSSGPHGSQVLYDSVYTTHRVLQSRLRQVVSPDAHRAQALFDLENDEDEDGLSAKWNSRPDPFSGQPSSSQEQILGWLQSGFAPTDRFVMEKSQEILAFKYLIREKINKVVAVNNHDLWSRGYYDVIVFSTKGDRSLASLLSGGDYDGDTVVMIWDEAITTPFQNSHKEFADPDADFERNNFHKSKVFLRDIKAQAELSKKDIVPQLTEAMLQNIAPNQLGVYNMFYRNAAYVHGLDHPITSRLGHMFTQCLDAVKSGLVVREDVFRADKRAWDREPPKCFPSKTEENGSNGRRLPLASRRVDHIFILDVLHEVADYETKKYKKSLIEMRDRCNSSYEPDEDLIQPLQDAERRIHRHPQLHDELEVIKSHVKSFREFFIKARNNMGPYSTQPRYEQRWKNKLGIGEEQENIRTVTESYSRQMPTGLAMFSDCEVRRIAASYAYKEDSLRGIFGFCFAVAWAELCAIKARASGEGFVTLTPGFVESMVIHRKMTKIFREMESDVDEKM</sequence>
<reference evidence="4" key="1">
    <citation type="submission" date="2021-01" db="EMBL/GenBank/DDBJ databases">
        <authorList>
            <person name="Kaushik A."/>
        </authorList>
    </citation>
    <scope>NUCLEOTIDE SEQUENCE</scope>
    <source>
        <strain evidence="4">AG1-1B</strain>
    </source>
</reference>
<dbReference type="InterPro" id="IPR057596">
    <property type="entry name" value="RDRP_core"/>
</dbReference>
<evidence type="ECO:0000313" key="4">
    <source>
        <dbReference type="EMBL" id="CAE6342771.1"/>
    </source>
</evidence>
<comment type="catalytic activity">
    <reaction evidence="1">
        <text>RNA(n) + a ribonucleoside 5'-triphosphate = RNA(n+1) + diphosphate</text>
        <dbReference type="Rhea" id="RHEA:21248"/>
        <dbReference type="Rhea" id="RHEA-COMP:14527"/>
        <dbReference type="Rhea" id="RHEA-COMP:17342"/>
        <dbReference type="ChEBI" id="CHEBI:33019"/>
        <dbReference type="ChEBI" id="CHEBI:61557"/>
        <dbReference type="ChEBI" id="CHEBI:140395"/>
        <dbReference type="EC" id="2.7.7.48"/>
    </reaction>
</comment>
<dbReference type="PANTHER" id="PTHR23079">
    <property type="entry name" value="RNA-DEPENDENT RNA POLYMERASE"/>
    <property type="match status" value="1"/>
</dbReference>
<feature type="domain" description="RDRP core" evidence="3">
    <location>
        <begin position="361"/>
        <end position="524"/>
    </location>
</feature>
<feature type="region of interest" description="Disordered" evidence="2">
    <location>
        <begin position="305"/>
        <end position="324"/>
    </location>
</feature>
<dbReference type="GO" id="GO:0030422">
    <property type="term" value="P:siRNA processing"/>
    <property type="evidence" value="ECO:0007669"/>
    <property type="project" value="TreeGrafter"/>
</dbReference>
<keyword evidence="1" id="KW-0694">RNA-binding</keyword>
<evidence type="ECO:0000259" key="3">
    <source>
        <dbReference type="Pfam" id="PF05183"/>
    </source>
</evidence>
<evidence type="ECO:0000256" key="1">
    <source>
        <dbReference type="RuleBase" id="RU363098"/>
    </source>
</evidence>
<dbReference type="PANTHER" id="PTHR23079:SF55">
    <property type="entry name" value="RNA-DIRECTED RNA POLYMERASE"/>
    <property type="match status" value="1"/>
</dbReference>
<dbReference type="InterPro" id="IPR007855">
    <property type="entry name" value="RDRP"/>
</dbReference>
<keyword evidence="1" id="KW-0696">RNA-directed RNA polymerase</keyword>
<dbReference type="OrthoDB" id="3249650at2759"/>
<dbReference type="GO" id="GO:0031380">
    <property type="term" value="C:nuclear RNA-directed RNA polymerase complex"/>
    <property type="evidence" value="ECO:0007669"/>
    <property type="project" value="TreeGrafter"/>
</dbReference>
<keyword evidence="1" id="KW-0548">Nucleotidyltransferase</keyword>
<feature type="domain" description="RDRP core" evidence="3">
    <location>
        <begin position="13"/>
        <end position="352"/>
    </location>
</feature>
<name>A0A8H2W9X3_9AGAM</name>
<dbReference type="GO" id="GO:0003968">
    <property type="term" value="F:RNA-directed RNA polymerase activity"/>
    <property type="evidence" value="ECO:0007669"/>
    <property type="project" value="UniProtKB-KW"/>
</dbReference>
<dbReference type="Pfam" id="PF05183">
    <property type="entry name" value="RdRP"/>
    <property type="match status" value="2"/>
</dbReference>
<dbReference type="EMBL" id="CAJMWQ010000169">
    <property type="protein sequence ID" value="CAE6342771.1"/>
    <property type="molecule type" value="Genomic_DNA"/>
</dbReference>
<dbReference type="EC" id="2.7.7.48" evidence="1"/>
<gene>
    <name evidence="4" type="ORF">RDB_LOCUS3956</name>
</gene>
<evidence type="ECO:0000313" key="5">
    <source>
        <dbReference type="Proteomes" id="UP000663826"/>
    </source>
</evidence>
<accession>A0A8H2W9X3</accession>
<protein>
    <recommendedName>
        <fullName evidence="1">RNA-dependent RNA polymerase</fullName>
        <ecNumber evidence="1">2.7.7.48</ecNumber>
    </recommendedName>
</protein>
<comment type="similarity">
    <text evidence="1">Belongs to the RdRP family.</text>
</comment>
<comment type="caution">
    <text evidence="4">The sequence shown here is derived from an EMBL/GenBank/DDBJ whole genome shotgun (WGS) entry which is preliminary data.</text>
</comment>
<dbReference type="Proteomes" id="UP000663826">
    <property type="component" value="Unassembled WGS sequence"/>
</dbReference>
<dbReference type="GO" id="GO:0003723">
    <property type="term" value="F:RNA binding"/>
    <property type="evidence" value="ECO:0007669"/>
    <property type="project" value="UniProtKB-KW"/>
</dbReference>
<organism evidence="4 5">
    <name type="scientific">Rhizoctonia solani</name>
    <dbReference type="NCBI Taxonomy" id="456999"/>
    <lineage>
        <taxon>Eukaryota</taxon>
        <taxon>Fungi</taxon>
        <taxon>Dikarya</taxon>
        <taxon>Basidiomycota</taxon>
        <taxon>Agaricomycotina</taxon>
        <taxon>Agaricomycetes</taxon>
        <taxon>Cantharellales</taxon>
        <taxon>Ceratobasidiaceae</taxon>
        <taxon>Rhizoctonia</taxon>
    </lineage>
</organism>
<proteinExistence type="inferred from homology"/>